<organism evidence="1 2">
    <name type="scientific">Enterobacter hormaechei subsp. steigerwaltii</name>
    <dbReference type="NCBI Taxonomy" id="299766"/>
    <lineage>
        <taxon>Bacteria</taxon>
        <taxon>Pseudomonadati</taxon>
        <taxon>Pseudomonadota</taxon>
        <taxon>Gammaproteobacteria</taxon>
        <taxon>Enterobacterales</taxon>
        <taxon>Enterobacteriaceae</taxon>
        <taxon>Enterobacter</taxon>
        <taxon>Enterobacter cloacae complex</taxon>
    </lineage>
</organism>
<evidence type="ECO:0000313" key="1">
    <source>
        <dbReference type="EMBL" id="MDS0017721.1"/>
    </source>
</evidence>
<reference evidence="1" key="1">
    <citation type="submission" date="2023-02" db="EMBL/GenBank/DDBJ databases">
        <title>NDM-1 &amp; ACT-7 co producing ST 133 Enterobacter.</title>
        <authorList>
            <person name="Halder G."/>
            <person name="Chaudhuri B."/>
            <person name="Dutta S."/>
        </authorList>
    </citation>
    <scope>NUCLEOTIDE SEQUENCE</scope>
    <source>
        <strain evidence="1">PEER 323</strain>
    </source>
</reference>
<comment type="caution">
    <text evidence="1">The sequence shown here is derived from an EMBL/GenBank/DDBJ whole genome shotgun (WGS) entry which is preliminary data.</text>
</comment>
<dbReference type="Proteomes" id="UP001182277">
    <property type="component" value="Unassembled WGS sequence"/>
</dbReference>
<accession>A0AAE4E2P4</accession>
<dbReference type="AlphaFoldDB" id="A0AAE4E2P4"/>
<dbReference type="NCBIfam" id="NF033230">
    <property type="entry name" value="phage_region_01"/>
    <property type="match status" value="1"/>
</dbReference>
<protein>
    <submittedName>
        <fullName evidence="1">Uncharacterized protein</fullName>
    </submittedName>
</protein>
<proteinExistence type="predicted"/>
<sequence length="148" mass="16785">MINGFGHLYSATEQHIAKIREIKTIGFVDSNELSKVTNRAVQLCVLDLLLAAHRNKHETTINKLPGAKALHHKLLQKYNWPLSEIRAMSLSDVFIALHDELSLESLEGQAKSYFSTMIAGRYPVTFTDFIDEEWDPDLAEKLLFDSAQ</sequence>
<dbReference type="InterPro" id="IPR059241">
    <property type="entry name" value="SfIV_phage_associated"/>
</dbReference>
<dbReference type="EMBL" id="JARDRS010000001">
    <property type="protein sequence ID" value="MDS0017721.1"/>
    <property type="molecule type" value="Genomic_DNA"/>
</dbReference>
<dbReference type="RefSeq" id="WP_159425653.1">
    <property type="nucleotide sequence ID" value="NZ_BLXH01000037.1"/>
</dbReference>
<evidence type="ECO:0000313" key="2">
    <source>
        <dbReference type="Proteomes" id="UP001182277"/>
    </source>
</evidence>
<gene>
    <name evidence="1" type="ORF">PTZ61_03275</name>
</gene>
<name>A0AAE4E2P4_9ENTR</name>